<dbReference type="FunFam" id="1.10.340.30:FF:000004">
    <property type="entry name" value="DNA-3-methyladenine glycosylase II"/>
    <property type="match status" value="1"/>
</dbReference>
<evidence type="ECO:0000259" key="7">
    <source>
        <dbReference type="SMART" id="SM00478"/>
    </source>
</evidence>
<evidence type="ECO:0000256" key="3">
    <source>
        <dbReference type="ARBA" id="ARBA00012000"/>
    </source>
</evidence>
<evidence type="ECO:0000313" key="8">
    <source>
        <dbReference type="EMBL" id="BBL78670.1"/>
    </source>
</evidence>
<reference evidence="8" key="1">
    <citation type="journal article" date="2019" name="Microbiol. Resour. Announc.">
        <title>Complete Genome Sequence of Rubrobacter xylanophilus Strain AA3-22, Isolated from Arima Onsen in Japan.</title>
        <authorList>
            <person name="Tomariguchi N."/>
            <person name="Miyazaki K."/>
        </authorList>
    </citation>
    <scope>NUCLEOTIDE SEQUENCE [LARGE SCALE GENOMIC DNA]</scope>
    <source>
        <strain evidence="8">AA3-22</strain>
    </source>
</reference>
<dbReference type="GO" id="GO:0005737">
    <property type="term" value="C:cytoplasm"/>
    <property type="evidence" value="ECO:0007669"/>
    <property type="project" value="TreeGrafter"/>
</dbReference>
<dbReference type="RefSeq" id="WP_172620631.1">
    <property type="nucleotide sequence ID" value="NZ_AP019791.1"/>
</dbReference>
<feature type="domain" description="HhH-GPD" evidence="7">
    <location>
        <begin position="29"/>
        <end position="183"/>
    </location>
</feature>
<gene>
    <name evidence="8" type="ORF">RxyAA322_05240</name>
</gene>
<dbReference type="InterPro" id="IPR003265">
    <property type="entry name" value="HhH-GPD_domain"/>
</dbReference>
<proteinExistence type="inferred from homology"/>
<dbReference type="AlphaFoldDB" id="A0A510HFE1"/>
<organism evidence="8 9">
    <name type="scientific">Rubrobacter xylanophilus</name>
    <dbReference type="NCBI Taxonomy" id="49319"/>
    <lineage>
        <taxon>Bacteria</taxon>
        <taxon>Bacillati</taxon>
        <taxon>Actinomycetota</taxon>
        <taxon>Rubrobacteria</taxon>
        <taxon>Rubrobacterales</taxon>
        <taxon>Rubrobacteraceae</taxon>
        <taxon>Rubrobacter</taxon>
    </lineage>
</organism>
<name>A0A510HFE1_9ACTN</name>
<protein>
    <recommendedName>
        <fullName evidence="3">DNA-3-methyladenine glycosylase II</fullName>
        <ecNumber evidence="3">3.2.2.21</ecNumber>
    </recommendedName>
</protein>
<dbReference type="PANTHER" id="PTHR43003:SF5">
    <property type="entry name" value="DNA-3-METHYLADENINE GLYCOSYLASE"/>
    <property type="match status" value="1"/>
</dbReference>
<keyword evidence="9" id="KW-1185">Reference proteome</keyword>
<keyword evidence="5" id="KW-0234">DNA repair</keyword>
<dbReference type="SMART" id="SM00478">
    <property type="entry name" value="ENDO3c"/>
    <property type="match status" value="1"/>
</dbReference>
<dbReference type="InterPro" id="IPR051912">
    <property type="entry name" value="Alkylbase_DNA_Glycosylase/TA"/>
</dbReference>
<dbReference type="CDD" id="cd00056">
    <property type="entry name" value="ENDO3c"/>
    <property type="match status" value="1"/>
</dbReference>
<dbReference type="Gene3D" id="1.10.1670.40">
    <property type="match status" value="1"/>
</dbReference>
<evidence type="ECO:0000256" key="5">
    <source>
        <dbReference type="ARBA" id="ARBA00023204"/>
    </source>
</evidence>
<comment type="similarity">
    <text evidence="2">Belongs to the alkylbase DNA glycosidase AlkA family.</text>
</comment>
<evidence type="ECO:0000256" key="6">
    <source>
        <dbReference type="SAM" id="MobiDB-lite"/>
    </source>
</evidence>
<dbReference type="Gene3D" id="1.10.340.30">
    <property type="entry name" value="Hypothetical protein, domain 2"/>
    <property type="match status" value="1"/>
</dbReference>
<evidence type="ECO:0000256" key="1">
    <source>
        <dbReference type="ARBA" id="ARBA00000086"/>
    </source>
</evidence>
<feature type="region of interest" description="Disordered" evidence="6">
    <location>
        <begin position="1"/>
        <end position="20"/>
    </location>
</feature>
<evidence type="ECO:0000256" key="4">
    <source>
        <dbReference type="ARBA" id="ARBA00022763"/>
    </source>
</evidence>
<sequence length="187" mass="20681">MRRVGPLGEEGRSRGRPEDPYGALVRTVVGQQLSVRAARSIYGRLCARFGGRPPLPGELEAVSDDELRACGVSGAKARCLRELARSVEEGSLPLGELGRLSDEEVVSRLTAVRGIGRWSAEMFLIFHLRRPDVLPVGDLGLRRAAALLYRLPEPPGPEAFRRLAMPWRPWRTTACLYLWRSLDALPG</sequence>
<dbReference type="GO" id="GO:0006285">
    <property type="term" value="P:base-excision repair, AP site formation"/>
    <property type="evidence" value="ECO:0007669"/>
    <property type="project" value="TreeGrafter"/>
</dbReference>
<dbReference type="GO" id="GO:0008725">
    <property type="term" value="F:DNA-3-methyladenine glycosylase activity"/>
    <property type="evidence" value="ECO:0007669"/>
    <property type="project" value="TreeGrafter"/>
</dbReference>
<dbReference type="GO" id="GO:0032131">
    <property type="term" value="F:alkylated DNA binding"/>
    <property type="evidence" value="ECO:0007669"/>
    <property type="project" value="TreeGrafter"/>
</dbReference>
<evidence type="ECO:0000313" key="9">
    <source>
        <dbReference type="Proteomes" id="UP000318065"/>
    </source>
</evidence>
<dbReference type="GO" id="GO:0032993">
    <property type="term" value="C:protein-DNA complex"/>
    <property type="evidence" value="ECO:0007669"/>
    <property type="project" value="TreeGrafter"/>
</dbReference>
<keyword evidence="4" id="KW-0227">DNA damage</keyword>
<evidence type="ECO:0000256" key="2">
    <source>
        <dbReference type="ARBA" id="ARBA00010817"/>
    </source>
</evidence>
<dbReference type="Pfam" id="PF00730">
    <property type="entry name" value="HhH-GPD"/>
    <property type="match status" value="1"/>
</dbReference>
<dbReference type="Proteomes" id="UP000318065">
    <property type="component" value="Chromosome"/>
</dbReference>
<dbReference type="SUPFAM" id="SSF48150">
    <property type="entry name" value="DNA-glycosylase"/>
    <property type="match status" value="1"/>
</dbReference>
<comment type="catalytic activity">
    <reaction evidence="1">
        <text>Hydrolysis of alkylated DNA, releasing 3-methyladenine, 3-methylguanine, 7-methylguanine and 7-methyladenine.</text>
        <dbReference type="EC" id="3.2.2.21"/>
    </reaction>
</comment>
<dbReference type="EC" id="3.2.2.21" evidence="3"/>
<dbReference type="GO" id="GO:0043916">
    <property type="term" value="F:DNA-7-methylguanine glycosylase activity"/>
    <property type="evidence" value="ECO:0007669"/>
    <property type="project" value="TreeGrafter"/>
</dbReference>
<dbReference type="EMBL" id="AP019791">
    <property type="protein sequence ID" value="BBL78670.1"/>
    <property type="molecule type" value="Genomic_DNA"/>
</dbReference>
<accession>A0A510HFE1</accession>
<dbReference type="InterPro" id="IPR011257">
    <property type="entry name" value="DNA_glycosylase"/>
</dbReference>
<feature type="compositionally biased region" description="Basic and acidic residues" evidence="6">
    <location>
        <begin position="9"/>
        <end position="19"/>
    </location>
</feature>
<dbReference type="PANTHER" id="PTHR43003">
    <property type="entry name" value="DNA-3-METHYLADENINE GLYCOSYLASE"/>
    <property type="match status" value="1"/>
</dbReference>
<dbReference type="GO" id="GO:0006307">
    <property type="term" value="P:DNA alkylation repair"/>
    <property type="evidence" value="ECO:0007669"/>
    <property type="project" value="TreeGrafter"/>
</dbReference>